<dbReference type="InterPro" id="IPR005821">
    <property type="entry name" value="Ion_trans_dom"/>
</dbReference>
<feature type="coiled-coil region" evidence="5">
    <location>
        <begin position="257"/>
        <end position="284"/>
    </location>
</feature>
<dbReference type="InParanoid" id="A0A0V0QZH9"/>
<dbReference type="GO" id="GO:0005249">
    <property type="term" value="F:voltage-gated potassium channel activity"/>
    <property type="evidence" value="ECO:0007669"/>
    <property type="project" value="TreeGrafter"/>
</dbReference>
<evidence type="ECO:0000313" key="9">
    <source>
        <dbReference type="EMBL" id="KRX07633.1"/>
    </source>
</evidence>
<feature type="transmembrane region" description="Helical" evidence="7">
    <location>
        <begin position="617"/>
        <end position="638"/>
    </location>
</feature>
<feature type="region of interest" description="Disordered" evidence="6">
    <location>
        <begin position="1400"/>
        <end position="1421"/>
    </location>
</feature>
<dbReference type="Gene3D" id="1.10.287.70">
    <property type="match status" value="1"/>
</dbReference>
<accession>A0A0V0QZH9</accession>
<evidence type="ECO:0000259" key="8">
    <source>
        <dbReference type="Pfam" id="PF00520"/>
    </source>
</evidence>
<evidence type="ECO:0000256" key="3">
    <source>
        <dbReference type="ARBA" id="ARBA00022989"/>
    </source>
</evidence>
<dbReference type="PANTHER" id="PTHR10217">
    <property type="entry name" value="VOLTAGE AND LIGAND GATED POTASSIUM CHANNEL"/>
    <property type="match status" value="1"/>
</dbReference>
<evidence type="ECO:0000256" key="4">
    <source>
        <dbReference type="ARBA" id="ARBA00023136"/>
    </source>
</evidence>
<proteinExistence type="predicted"/>
<feature type="transmembrane region" description="Helical" evidence="7">
    <location>
        <begin position="691"/>
        <end position="711"/>
    </location>
</feature>
<feature type="compositionally biased region" description="Polar residues" evidence="6">
    <location>
        <begin position="1229"/>
        <end position="1238"/>
    </location>
</feature>
<dbReference type="OMA" id="YERIFIM"/>
<comment type="caution">
    <text evidence="9">The sequence shown here is derived from an EMBL/GenBank/DDBJ whole genome shotgun (WGS) entry which is preliminary data.</text>
</comment>
<feature type="region of interest" description="Disordered" evidence="6">
    <location>
        <begin position="1"/>
        <end position="25"/>
    </location>
</feature>
<dbReference type="EMBL" id="LDAU01000082">
    <property type="protein sequence ID" value="KRX07633.1"/>
    <property type="molecule type" value="Genomic_DNA"/>
</dbReference>
<dbReference type="OrthoDB" id="433309at2759"/>
<name>A0A0V0QZH9_PSEPJ</name>
<reference evidence="9 10" key="1">
    <citation type="journal article" date="2015" name="Sci. Rep.">
        <title>Genome of the facultative scuticociliatosis pathogen Pseudocohnilembus persalinus provides insight into its virulence through horizontal gene transfer.</title>
        <authorList>
            <person name="Xiong J."/>
            <person name="Wang G."/>
            <person name="Cheng J."/>
            <person name="Tian M."/>
            <person name="Pan X."/>
            <person name="Warren A."/>
            <person name="Jiang C."/>
            <person name="Yuan D."/>
            <person name="Miao W."/>
        </authorList>
    </citation>
    <scope>NUCLEOTIDE SEQUENCE [LARGE SCALE GENOMIC DNA]</scope>
    <source>
        <strain evidence="9">36N120E</strain>
    </source>
</reference>
<dbReference type="SUPFAM" id="SSF51206">
    <property type="entry name" value="cAMP-binding domain-like"/>
    <property type="match status" value="1"/>
</dbReference>
<evidence type="ECO:0000256" key="1">
    <source>
        <dbReference type="ARBA" id="ARBA00004141"/>
    </source>
</evidence>
<keyword evidence="4 7" id="KW-0472">Membrane</keyword>
<feature type="transmembrane region" description="Helical" evidence="7">
    <location>
        <begin position="564"/>
        <end position="587"/>
    </location>
</feature>
<feature type="transmembrane region" description="Helical" evidence="7">
    <location>
        <begin position="520"/>
        <end position="538"/>
    </location>
</feature>
<dbReference type="PANTHER" id="PTHR10217:SF435">
    <property type="entry name" value="POTASSIUM VOLTAGE-GATED CHANNEL PROTEIN EAG"/>
    <property type="match status" value="1"/>
</dbReference>
<dbReference type="InterPro" id="IPR018490">
    <property type="entry name" value="cNMP-bd_dom_sf"/>
</dbReference>
<dbReference type="Pfam" id="PF00520">
    <property type="entry name" value="Ion_trans"/>
    <property type="match status" value="1"/>
</dbReference>
<protein>
    <submittedName>
        <fullName evidence="9">Cyclic nucleotide-binding protein</fullName>
    </submittedName>
</protein>
<keyword evidence="5" id="KW-0175">Coiled coil</keyword>
<gene>
    <name evidence="9" type="ORF">PPERSA_11182</name>
</gene>
<dbReference type="Proteomes" id="UP000054937">
    <property type="component" value="Unassembled WGS sequence"/>
</dbReference>
<feature type="transmembrane region" description="Helical" evidence="7">
    <location>
        <begin position="658"/>
        <end position="679"/>
    </location>
</feature>
<comment type="subcellular location">
    <subcellularLocation>
        <location evidence="1">Membrane</location>
        <topology evidence="1">Multi-pass membrane protein</topology>
    </subcellularLocation>
</comment>
<feature type="compositionally biased region" description="Polar residues" evidence="6">
    <location>
        <begin position="1405"/>
        <end position="1415"/>
    </location>
</feature>
<evidence type="ECO:0000256" key="5">
    <source>
        <dbReference type="SAM" id="Coils"/>
    </source>
</evidence>
<dbReference type="GO" id="GO:0005886">
    <property type="term" value="C:plasma membrane"/>
    <property type="evidence" value="ECO:0007669"/>
    <property type="project" value="TreeGrafter"/>
</dbReference>
<evidence type="ECO:0000313" key="10">
    <source>
        <dbReference type="Proteomes" id="UP000054937"/>
    </source>
</evidence>
<feature type="compositionally biased region" description="Acidic residues" evidence="6">
    <location>
        <begin position="1207"/>
        <end position="1227"/>
    </location>
</feature>
<keyword evidence="2 7" id="KW-0812">Transmembrane</keyword>
<evidence type="ECO:0000256" key="7">
    <source>
        <dbReference type="SAM" id="Phobius"/>
    </source>
</evidence>
<dbReference type="InterPro" id="IPR050818">
    <property type="entry name" value="KCNH_animal-type"/>
</dbReference>
<evidence type="ECO:0000256" key="2">
    <source>
        <dbReference type="ARBA" id="ARBA00022692"/>
    </source>
</evidence>
<evidence type="ECO:0000256" key="6">
    <source>
        <dbReference type="SAM" id="MobiDB-lite"/>
    </source>
</evidence>
<organism evidence="9 10">
    <name type="scientific">Pseudocohnilembus persalinus</name>
    <name type="common">Ciliate</name>
    <dbReference type="NCBI Taxonomy" id="266149"/>
    <lineage>
        <taxon>Eukaryota</taxon>
        <taxon>Sar</taxon>
        <taxon>Alveolata</taxon>
        <taxon>Ciliophora</taxon>
        <taxon>Intramacronucleata</taxon>
        <taxon>Oligohymenophorea</taxon>
        <taxon>Scuticociliatia</taxon>
        <taxon>Philasterida</taxon>
        <taxon>Pseudocohnilembidae</taxon>
        <taxon>Pseudocohnilembus</taxon>
    </lineage>
</organism>
<feature type="transmembrane region" description="Helical" evidence="7">
    <location>
        <begin position="486"/>
        <end position="508"/>
    </location>
</feature>
<sequence length="1646" mass="195651">MQLDSPLRKKKQALNDFDENNNDTEQMQDIQLITMESQKESDTEKQNKINTNQQEHKILDLNPKWLSHFDKKKLYKKNINSSNQQSIKFKNYDQIQKNKNSQKSSYKQQSTLKSVENNQNNILNGQIKNNILIDNEPDNIIMINKQDKVEQKVENKNTNKTSFFKSLFSKTINFDNSVIINSNKMPIQQLNPNLSKKEKEAGNKKVNSIKNNQINQIETANKKYISKFNKELGSINKSLNQKLNQQQSPPLICEICNDQIQINKANLQIRKSRALNQNHNKNNQNNLDLGNKNDQNNFIQYRESKTFNDNIKGSDDPLHFPNIDFIESKEEAQNSLNLKQAIQSNQNINFTSLNQKTCQSLNSSNIQFLFNAQKCQKCNNSYVHKHCLVKQNKTQYQCKKCLRVAWFGIINQYSQIKNQYIYRLKVLIRHTQFGRLSENQLKLIQKLINDLSFNFEEKISYTGQFFMKKFIYDIPVFSPSSLFMKLWFVLIFTTITYKVFEIPFVIAFEQQEYIKLTYQIPILIILMMEIFISFRIGYYEDGIIVLNKEKVFNNYIQSKFKQDVFFILCILFSLMLDYQIIAIPFILKQIQANKILNQAGSIFDFQRKSGSSLLFEMVKLLNMVFFVAHFMACGFYFISHYQEVNENWIEHFNFTNETVFSIYITGLYYSFICMSTIGFGDIYPVTKYERIFIMVFTLLSCGIFAYSLNIITSVFQERAQQIQAFRNQKYDILSYLNRRNIKSELQIRVIRNLEHQFQMDQQGLTKSHEILQGLSNVLVKDIKKDFYLRVIKEQMIFTANFSESFLNDLCLCMQEQTLAPQGSMLGVKDFITDRNKNTSARSSKITQLIYINQQDFIEVIENHPVDHERFYQLRDQFEQEQDHQIRYLYEKCQFCERSGHNIQKCPFLHLFCDKKWIIYKKQYLEKNTFQQLRTKLPDLDLKLKRRKKLKFHTFYKIQIQQPKQDKYNPRQFTQNNQQKICQSEYFSNQNNEKIIHYQLEDTRINAILIRKKMVLEYIINKLQYENDQILPMDFFQMVAKVITDYYTEQLTDQELFQNLPGIIYDKSIDNQKQYKFKLIQGFDYNYSKDENSKYQNLISLYTQAKSLNFDQFSSSGQLKTDQYVSMETLNLGNPSSQKIKQSQQKQYLQHQQIYQENEKLQNQQGYNLFKDMKKYESLQYIDNNLLKFQGKLSNKDQFKNNQALYNFEEESEAKEETEKDNENEEDSNYFYSYESTNSKNIKPEKKKKIKKILENSQNSETKNQQQSNDQTILYQKSQSNINQRKYSNSPKKGTKIQQKKLIYTHEDPNLKFQNQCDNSKSPVLELDTSLEFQQSMDYTNPQNIQSKNNKFQKKQVQNPNNNKVNLNLLLQEDKIIQGSQNDCENQNNILKINYNSQKSNNLNNIGQNSKNQDNNIDNDKPEVEGEIENEKNQLYKSLQNQQKIIKKLIKLNTNLSQQSNQNAIYLVPPQNEQPKSQFQIQIGNSLNSNIFHSNKSHINNVQSNYDDFSPLNMSDIRKYQLEIYNQNKQQKFVQFNKNNNNKLEVAYFNSSQQNEPKLQIKKKFQRKEIQNRQEIKRPTMKMDATNYKLHNKQKQSQQQIQQSKLIDFLHYKNQQQQFQNLQFNNNQFDSYHTKALKILIKYDYSH</sequence>
<dbReference type="SUPFAM" id="SSF81324">
    <property type="entry name" value="Voltage-gated potassium channels"/>
    <property type="match status" value="1"/>
</dbReference>
<dbReference type="GO" id="GO:0042391">
    <property type="term" value="P:regulation of membrane potential"/>
    <property type="evidence" value="ECO:0007669"/>
    <property type="project" value="TreeGrafter"/>
</dbReference>
<feature type="domain" description="Ion transport" evidence="8">
    <location>
        <begin position="485"/>
        <end position="721"/>
    </location>
</feature>
<keyword evidence="3 7" id="KW-1133">Transmembrane helix</keyword>
<keyword evidence="10" id="KW-1185">Reference proteome</keyword>
<feature type="region of interest" description="Disordered" evidence="6">
    <location>
        <begin position="1206"/>
        <end position="1245"/>
    </location>
</feature>